<dbReference type="PANTHER" id="PTHR43762">
    <property type="entry name" value="L-GULONOLACTONE OXIDASE"/>
    <property type="match status" value="1"/>
</dbReference>
<dbReference type="InterPro" id="IPR016167">
    <property type="entry name" value="FAD-bd_PCMH_sub1"/>
</dbReference>
<dbReference type="SUPFAM" id="SSF56176">
    <property type="entry name" value="FAD-binding/transporter-associated domain-like"/>
    <property type="match status" value="1"/>
</dbReference>
<dbReference type="PROSITE" id="PS51387">
    <property type="entry name" value="FAD_PCMH"/>
    <property type="match status" value="1"/>
</dbReference>
<accession>A0ABQ0AGG9</accession>
<dbReference type="InterPro" id="IPR016171">
    <property type="entry name" value="Vanillyl_alc_oxidase_C-sub2"/>
</dbReference>
<dbReference type="Gene3D" id="3.30.70.2520">
    <property type="match status" value="1"/>
</dbReference>
<evidence type="ECO:0000256" key="2">
    <source>
        <dbReference type="ARBA" id="ARBA00022827"/>
    </source>
</evidence>
<keyword evidence="2" id="KW-0274">FAD</keyword>
<evidence type="ECO:0000313" key="6">
    <source>
        <dbReference type="Proteomes" id="UP001441944"/>
    </source>
</evidence>
<keyword evidence="3" id="KW-0560">Oxidoreductase</keyword>
<comment type="caution">
    <text evidence="5">The sequence shown here is derived from an EMBL/GenBank/DDBJ whole genome shotgun (WGS) entry which is preliminary data.</text>
</comment>
<dbReference type="RefSeq" id="WP_353396671.1">
    <property type="nucleotide sequence ID" value="NZ_BAABWU010000001.1"/>
</dbReference>
<gene>
    <name evidence="5" type="ORF">NBRC116598_04130</name>
</gene>
<dbReference type="InterPro" id="IPR016169">
    <property type="entry name" value="FAD-bd_PCMH_sub2"/>
</dbReference>
<dbReference type="Gene3D" id="1.10.45.10">
    <property type="entry name" value="Vanillyl-alcohol Oxidase, Chain A, domain 4"/>
    <property type="match status" value="1"/>
</dbReference>
<dbReference type="PIRSF" id="PIRSF000136">
    <property type="entry name" value="LGO_GLO"/>
    <property type="match status" value="1"/>
</dbReference>
<dbReference type="InterPro" id="IPR007173">
    <property type="entry name" value="ALO_C"/>
</dbReference>
<dbReference type="NCBIfam" id="TIGR01679">
    <property type="entry name" value="bact_FAD_ox"/>
    <property type="match status" value="1"/>
</dbReference>
<evidence type="ECO:0000256" key="1">
    <source>
        <dbReference type="ARBA" id="ARBA00022630"/>
    </source>
</evidence>
<organism evidence="5 6">
    <name type="scientific">Pseudophaeobacter arcticus</name>
    <dbReference type="NCBI Taxonomy" id="385492"/>
    <lineage>
        <taxon>Bacteria</taxon>
        <taxon>Pseudomonadati</taxon>
        <taxon>Pseudomonadota</taxon>
        <taxon>Alphaproteobacteria</taxon>
        <taxon>Rhodobacterales</taxon>
        <taxon>Paracoccaceae</taxon>
        <taxon>Pseudophaeobacter</taxon>
    </lineage>
</organism>
<dbReference type="Gene3D" id="3.30.465.10">
    <property type="match status" value="1"/>
</dbReference>
<reference evidence="5 6" key="1">
    <citation type="submission" date="2024-04" db="EMBL/GenBank/DDBJ databases">
        <title>Draft genome sequence of Pseudophaeobacter arcticus NBRC 116598.</title>
        <authorList>
            <person name="Miyakawa T."/>
            <person name="Kusuya Y."/>
            <person name="Miura T."/>
        </authorList>
    </citation>
    <scope>NUCLEOTIDE SEQUENCE [LARGE SCALE GENOMIC DNA]</scope>
    <source>
        <strain evidence="5 6">SU-CL00105</strain>
    </source>
</reference>
<proteinExistence type="predicted"/>
<dbReference type="PANTHER" id="PTHR43762:SF1">
    <property type="entry name" value="D-ARABINONO-1,4-LACTONE OXIDASE"/>
    <property type="match status" value="1"/>
</dbReference>
<dbReference type="InterPro" id="IPR010031">
    <property type="entry name" value="FAD_lactone_oxidase-like"/>
</dbReference>
<dbReference type="Gene3D" id="3.30.43.10">
    <property type="entry name" value="Uridine Diphospho-n-acetylenolpyruvylglucosamine Reductase, domain 2"/>
    <property type="match status" value="1"/>
</dbReference>
<evidence type="ECO:0000313" key="5">
    <source>
        <dbReference type="EMBL" id="GAA6194969.1"/>
    </source>
</evidence>
<keyword evidence="1" id="KW-0285">Flavoprotein</keyword>
<dbReference type="Pfam" id="PF01565">
    <property type="entry name" value="FAD_binding_4"/>
    <property type="match status" value="1"/>
</dbReference>
<dbReference type="EMBL" id="BAABWU010000001">
    <property type="protein sequence ID" value="GAA6194969.1"/>
    <property type="molecule type" value="Genomic_DNA"/>
</dbReference>
<name>A0ABQ0AGG9_9RHOB</name>
<dbReference type="InterPro" id="IPR036318">
    <property type="entry name" value="FAD-bd_PCMH-like_sf"/>
</dbReference>
<dbReference type="InterPro" id="IPR006094">
    <property type="entry name" value="Oxid_FAD_bind_N"/>
</dbReference>
<sequence>MWQNWSGCETSEAAVVAPRTVEQLREVLAAPDKVLRPVGAGHSFTPLVSGGGRILDLSQINTPTVLTSAPGRARVNANARLHDLSAALQTKGQGFRNLGDINVQTLAGAMSTATHGTGRDLPSIAAEMTGARLLSGNGELVEIAAEDLPGVQVGLGLLGILLEIELNTVPAFNLRRRVGVRPFEVLLDQMHGNWSAHRCFEFFLLPHSGKGVQISHDVTEAAPSKPPLDLDALGLQVMKVASALRHLHPKAQRGVLALMLKLQGEEDYVGESWRVLSSTRAMRFNEMEYHLPPDVAEPVLRDIIALIERRHPDVWFPIEVRQTAGDTAWLSPFQHGRRVSVAVHMHGGQDYTGFFHDCEAIFRSAGGRPHWGKLHSLQRRDLEDLYPDLGKFDALRARLDPKDRFLSPALARMFRP</sequence>
<keyword evidence="6" id="KW-1185">Reference proteome</keyword>
<dbReference type="InterPro" id="IPR016166">
    <property type="entry name" value="FAD-bd_PCMH"/>
</dbReference>
<protein>
    <submittedName>
        <fullName evidence="5">D-arabinono-1,4-lactone oxidase</fullName>
    </submittedName>
</protein>
<feature type="domain" description="FAD-binding PCMH-type" evidence="4">
    <location>
        <begin position="8"/>
        <end position="171"/>
    </location>
</feature>
<dbReference type="Pfam" id="PF04030">
    <property type="entry name" value="ALO"/>
    <property type="match status" value="1"/>
</dbReference>
<dbReference type="Proteomes" id="UP001441944">
    <property type="component" value="Unassembled WGS sequence"/>
</dbReference>
<evidence type="ECO:0000259" key="4">
    <source>
        <dbReference type="PROSITE" id="PS51387"/>
    </source>
</evidence>
<evidence type="ECO:0000256" key="3">
    <source>
        <dbReference type="ARBA" id="ARBA00023002"/>
    </source>
</evidence>